<evidence type="ECO:0000313" key="2">
    <source>
        <dbReference type="EMBL" id="CTQ64911.1"/>
    </source>
</evidence>
<keyword evidence="1" id="KW-1133">Transmembrane helix</keyword>
<dbReference type="OrthoDB" id="8283662at2"/>
<proteinExistence type="predicted"/>
<reference evidence="3" key="1">
    <citation type="submission" date="2015-07" db="EMBL/GenBank/DDBJ databases">
        <authorList>
            <person name="Rodrigo-Torres Lidia"/>
            <person name="Arahal R.David."/>
        </authorList>
    </citation>
    <scope>NUCLEOTIDE SEQUENCE [LARGE SCALE GENOMIC DNA]</scope>
    <source>
        <strain evidence="3">CECT 5096</strain>
    </source>
</reference>
<dbReference type="AlphaFoldDB" id="A0A0M7AIC9"/>
<keyword evidence="1" id="KW-0472">Membrane</keyword>
<dbReference type="EMBL" id="CXWC01000001">
    <property type="protein sequence ID" value="CTQ64911.1"/>
    <property type="molecule type" value="Genomic_DNA"/>
</dbReference>
<gene>
    <name evidence="2" type="ORF">LA5096_00569</name>
</gene>
<keyword evidence="3" id="KW-1185">Reference proteome</keyword>
<feature type="transmembrane region" description="Helical" evidence="1">
    <location>
        <begin position="12"/>
        <end position="30"/>
    </location>
</feature>
<protein>
    <submittedName>
        <fullName evidence="2">Uncharacterized protein</fullName>
    </submittedName>
</protein>
<name>A0A0M7AIC9_9HYPH</name>
<evidence type="ECO:0000256" key="1">
    <source>
        <dbReference type="SAM" id="Phobius"/>
    </source>
</evidence>
<accession>A0A0M7AIC9</accession>
<evidence type="ECO:0000313" key="3">
    <source>
        <dbReference type="Proteomes" id="UP000049983"/>
    </source>
</evidence>
<dbReference type="GeneID" id="97673580"/>
<dbReference type="STRING" id="311410.LA5095_03202"/>
<organism evidence="2 3">
    <name type="scientific">Roseibium album</name>
    <dbReference type="NCBI Taxonomy" id="311410"/>
    <lineage>
        <taxon>Bacteria</taxon>
        <taxon>Pseudomonadati</taxon>
        <taxon>Pseudomonadota</taxon>
        <taxon>Alphaproteobacteria</taxon>
        <taxon>Hyphomicrobiales</taxon>
        <taxon>Stappiaceae</taxon>
        <taxon>Roseibium</taxon>
    </lineage>
</organism>
<keyword evidence="1" id="KW-0812">Transmembrane</keyword>
<sequence>MIDRERRTLKVSKSLAAAVAVITFTAGLFLEIRRDTATRSLSAPAVTTAAAQKPGTVRRSARRTVRRTTRRVNALPSGCSKVVVDGVAYQQCGGSYYLADGSGYVIVVFE</sequence>
<dbReference type="Proteomes" id="UP000049983">
    <property type="component" value="Unassembled WGS sequence"/>
</dbReference>
<dbReference type="RefSeq" id="WP_144436010.1">
    <property type="nucleotide sequence ID" value="NZ_CXWA01000003.1"/>
</dbReference>